<dbReference type="InterPro" id="IPR032508">
    <property type="entry name" value="FecR_C"/>
</dbReference>
<sequence length="149" mass="16552">MDISVLGTEFLVVAYPHSGEQSVLLVKGSVQVTPEQGESVIMVPNQKFIYNKTTASAHVAENVNVLPAIAWKENLLIMDSQSLAEVLKTIEAHYGIAFSYNWKEMESIHISGKLDISVSLNEVLENISRIAQVTITKEQRTIKITKEKP</sequence>
<dbReference type="InterPro" id="IPR012373">
    <property type="entry name" value="Ferrdict_sens_TM"/>
</dbReference>
<organism evidence="2 3">
    <name type="scientific">Bacteroides graminisolvens DSM 19988 = JCM 15093</name>
    <dbReference type="NCBI Taxonomy" id="1121097"/>
    <lineage>
        <taxon>Bacteria</taxon>
        <taxon>Pseudomonadati</taxon>
        <taxon>Bacteroidota</taxon>
        <taxon>Bacteroidia</taxon>
        <taxon>Bacteroidales</taxon>
        <taxon>Bacteroidaceae</taxon>
        <taxon>Bacteroides</taxon>
    </lineage>
</organism>
<name>A0A069D3E9_9BACE</name>
<protein>
    <submittedName>
        <fullName evidence="2">Putative anti-sigma factor</fullName>
    </submittedName>
</protein>
<dbReference type="PANTHER" id="PTHR30273">
    <property type="entry name" value="PERIPLASMIC SIGNAL SENSOR AND SIGMA FACTOR ACTIVATOR FECR-RELATED"/>
    <property type="match status" value="1"/>
</dbReference>
<dbReference type="Gene3D" id="3.55.50.30">
    <property type="match status" value="1"/>
</dbReference>
<dbReference type="Proteomes" id="UP000027601">
    <property type="component" value="Unassembled WGS sequence"/>
</dbReference>
<dbReference type="RefSeq" id="WP_024996731.1">
    <property type="nucleotide sequence ID" value="NZ_BAJS01000011.1"/>
</dbReference>
<keyword evidence="3" id="KW-1185">Reference proteome</keyword>
<dbReference type="Pfam" id="PF16344">
    <property type="entry name" value="FecR_C"/>
    <property type="match status" value="1"/>
</dbReference>
<feature type="domain" description="Protein FecR C-terminal" evidence="1">
    <location>
        <begin position="76"/>
        <end position="144"/>
    </location>
</feature>
<dbReference type="AlphaFoldDB" id="A0A069D3E9"/>
<dbReference type="PANTHER" id="PTHR30273:SF2">
    <property type="entry name" value="PROTEIN FECR"/>
    <property type="match status" value="1"/>
</dbReference>
<dbReference type="eggNOG" id="COG3712">
    <property type="taxonomic scope" value="Bacteria"/>
</dbReference>
<reference evidence="2 3" key="1">
    <citation type="journal article" date="2015" name="Microbes Environ.">
        <title>Distribution and evolution of nitrogen fixation genes in the phylum bacteroidetes.</title>
        <authorList>
            <person name="Inoue J."/>
            <person name="Oshima K."/>
            <person name="Suda W."/>
            <person name="Sakamoto M."/>
            <person name="Iino T."/>
            <person name="Noda S."/>
            <person name="Hongoh Y."/>
            <person name="Hattori M."/>
            <person name="Ohkuma M."/>
        </authorList>
    </citation>
    <scope>NUCLEOTIDE SEQUENCE [LARGE SCALE GENOMIC DNA]</scope>
    <source>
        <strain evidence="2 3">JCM 15093</strain>
    </source>
</reference>
<dbReference type="EMBL" id="BAJS01000011">
    <property type="protein sequence ID" value="GAK36942.1"/>
    <property type="molecule type" value="Genomic_DNA"/>
</dbReference>
<dbReference type="GO" id="GO:0016989">
    <property type="term" value="F:sigma factor antagonist activity"/>
    <property type="evidence" value="ECO:0007669"/>
    <property type="project" value="TreeGrafter"/>
</dbReference>
<evidence type="ECO:0000313" key="2">
    <source>
        <dbReference type="EMBL" id="GAK36942.1"/>
    </source>
</evidence>
<evidence type="ECO:0000259" key="1">
    <source>
        <dbReference type="Pfam" id="PF16344"/>
    </source>
</evidence>
<gene>
    <name evidence="2" type="ORF">JCM15093_2149</name>
</gene>
<proteinExistence type="predicted"/>
<evidence type="ECO:0000313" key="3">
    <source>
        <dbReference type="Proteomes" id="UP000027601"/>
    </source>
</evidence>
<dbReference type="OrthoDB" id="651134at2"/>
<accession>A0A069D3E9</accession>
<dbReference type="Gene3D" id="2.60.120.1440">
    <property type="match status" value="1"/>
</dbReference>
<comment type="caution">
    <text evidence="2">The sequence shown here is derived from an EMBL/GenBank/DDBJ whole genome shotgun (WGS) entry which is preliminary data.</text>
</comment>